<feature type="chain" id="PRO_5030720122" evidence="1">
    <location>
        <begin position="30"/>
        <end position="151"/>
    </location>
</feature>
<gene>
    <name evidence="2" type="ORF">HBE96_07125</name>
</gene>
<evidence type="ECO:0000313" key="2">
    <source>
        <dbReference type="EMBL" id="NMM62465.1"/>
    </source>
</evidence>
<dbReference type="RefSeq" id="WP_169297068.1">
    <property type="nucleotide sequence ID" value="NZ_JABBNI010000013.1"/>
</dbReference>
<dbReference type="EMBL" id="JABBNI010000013">
    <property type="protein sequence ID" value="NMM62465.1"/>
    <property type="molecule type" value="Genomic_DNA"/>
</dbReference>
<proteinExistence type="predicted"/>
<comment type="caution">
    <text evidence="2">The sequence shown here is derived from an EMBL/GenBank/DDBJ whole genome shotgun (WGS) entry which is preliminary data.</text>
</comment>
<feature type="signal peptide" evidence="1">
    <location>
        <begin position="1"/>
        <end position="29"/>
    </location>
</feature>
<keyword evidence="3" id="KW-1185">Reference proteome</keyword>
<organism evidence="2 3">
    <name type="scientific">Clostridium muellerianum</name>
    <dbReference type="NCBI Taxonomy" id="2716538"/>
    <lineage>
        <taxon>Bacteria</taxon>
        <taxon>Bacillati</taxon>
        <taxon>Bacillota</taxon>
        <taxon>Clostridia</taxon>
        <taxon>Eubacteriales</taxon>
        <taxon>Clostridiaceae</taxon>
        <taxon>Clostridium</taxon>
    </lineage>
</organism>
<protein>
    <submittedName>
        <fullName evidence="2">Uncharacterized protein</fullName>
    </submittedName>
</protein>
<dbReference type="Proteomes" id="UP000537131">
    <property type="component" value="Unassembled WGS sequence"/>
</dbReference>
<reference evidence="2 3" key="1">
    <citation type="submission" date="2020-06" db="EMBL/GenBank/DDBJ databases">
        <title>Complete Genome Sequence of Clostridium muelleri sp. nov. P21T, an Acid-Alcohol Producing Acetogen Isolated from Old Hay.</title>
        <authorList>
            <person name="Duncan K.E."/>
            <person name="Tanner R.S."/>
        </authorList>
    </citation>
    <scope>NUCLEOTIDE SEQUENCE [LARGE SCALE GENOMIC DNA]</scope>
    <source>
        <strain evidence="2 3">P21</strain>
    </source>
</reference>
<evidence type="ECO:0000313" key="3">
    <source>
        <dbReference type="Proteomes" id="UP000537131"/>
    </source>
</evidence>
<accession>A0A7Y0EFE7</accession>
<evidence type="ECO:0000256" key="1">
    <source>
        <dbReference type="SAM" id="SignalP"/>
    </source>
</evidence>
<keyword evidence="1" id="KW-0732">Signal</keyword>
<dbReference type="AlphaFoldDB" id="A0A7Y0EFE7"/>
<name>A0A7Y0EFE7_9CLOT</name>
<sequence length="151" mass="17006">MKNFFKKISSLFLITLLLTIGLCTKNVSAYSNSWNFNISQVTNVKDYGDNVYAIGNVSQKTYTGNSYNVNTKNIGIQCKIVNTNSVLSVLVDSQFIDDHSKILDFEQFGNTYYKTILVKNLTPGKHKIEIKAYAPGNPDLKSDYIYVNIPN</sequence>